<keyword evidence="1" id="KW-1133">Transmembrane helix</keyword>
<feature type="transmembrane region" description="Helical" evidence="1">
    <location>
        <begin position="40"/>
        <end position="60"/>
    </location>
</feature>
<name>A0A1X4NNN5_9RHOB</name>
<keyword evidence="1" id="KW-0472">Membrane</keyword>
<dbReference type="STRING" id="1123756.MGEO_06140"/>
<feature type="transmembrane region" description="Helical" evidence="1">
    <location>
        <begin position="72"/>
        <end position="89"/>
    </location>
</feature>
<keyword evidence="3" id="KW-1185">Reference proteome</keyword>
<keyword evidence="1" id="KW-0812">Transmembrane</keyword>
<comment type="caution">
    <text evidence="2">The sequence shown here is derived from an EMBL/GenBank/DDBJ whole genome shotgun (WGS) entry which is preliminary data.</text>
</comment>
<protein>
    <submittedName>
        <fullName evidence="2">Uncharacterized protein</fullName>
    </submittedName>
</protein>
<accession>A0A1X4NNN5</accession>
<dbReference type="EMBL" id="JFKC01000003">
    <property type="protein sequence ID" value="OSQ52098.1"/>
    <property type="molecule type" value="Genomic_DNA"/>
</dbReference>
<proteinExistence type="predicted"/>
<evidence type="ECO:0000313" key="2">
    <source>
        <dbReference type="EMBL" id="OSQ52098.1"/>
    </source>
</evidence>
<sequence>MMSALGCGLALSAMYAADDPDSVRELLVWSGWPVQFLTYAMKGISILIIGLIIFYLASMIRIVNPRATGRRNAAGLVIGAIAAIGVMNLDPAHVEAGFQYAGLDGPGDLLILAQEQSVQLANVDWGSVVMVSSSAK</sequence>
<gene>
    <name evidence="2" type="ORF">MGEO_06140</name>
</gene>
<evidence type="ECO:0000313" key="3">
    <source>
        <dbReference type="Proteomes" id="UP000193926"/>
    </source>
</evidence>
<reference evidence="2 3" key="1">
    <citation type="submission" date="2014-03" db="EMBL/GenBank/DDBJ databases">
        <title>The draft genome sequence of Marivita geojedonensis KCTC 23882.</title>
        <authorList>
            <person name="Lai Q."/>
            <person name="Shao Z."/>
        </authorList>
    </citation>
    <scope>NUCLEOTIDE SEQUENCE [LARGE SCALE GENOMIC DNA]</scope>
    <source>
        <strain evidence="2 3">DPG-138</strain>
    </source>
</reference>
<dbReference type="AlphaFoldDB" id="A0A1X4NNN5"/>
<dbReference type="Proteomes" id="UP000193926">
    <property type="component" value="Unassembled WGS sequence"/>
</dbReference>
<organism evidence="2 3">
    <name type="scientific">Marivita geojedonensis</name>
    <dbReference type="NCBI Taxonomy" id="1123756"/>
    <lineage>
        <taxon>Bacteria</taxon>
        <taxon>Pseudomonadati</taxon>
        <taxon>Pseudomonadota</taxon>
        <taxon>Alphaproteobacteria</taxon>
        <taxon>Rhodobacterales</taxon>
        <taxon>Roseobacteraceae</taxon>
        <taxon>Marivita</taxon>
    </lineage>
</organism>
<evidence type="ECO:0000256" key="1">
    <source>
        <dbReference type="SAM" id="Phobius"/>
    </source>
</evidence>